<evidence type="ECO:0000256" key="5">
    <source>
        <dbReference type="ARBA" id="ARBA00023242"/>
    </source>
</evidence>
<dbReference type="GO" id="GO:0005640">
    <property type="term" value="C:nuclear outer membrane"/>
    <property type="evidence" value="ECO:0007669"/>
    <property type="project" value="UniProtKB-SubCell"/>
</dbReference>
<evidence type="ECO:0000256" key="2">
    <source>
        <dbReference type="ARBA" id="ARBA00022692"/>
    </source>
</evidence>
<dbReference type="PANTHER" id="PTHR12265">
    <property type="entry name" value="TRANSMEMBRANE PROTEIN 53"/>
    <property type="match status" value="1"/>
</dbReference>
<keyword evidence="10" id="KW-1185">Reference proteome</keyword>
<dbReference type="EMBL" id="SSOP01000048">
    <property type="protein sequence ID" value="KAB5593006.1"/>
    <property type="molecule type" value="Genomic_DNA"/>
</dbReference>
<evidence type="ECO:0000256" key="1">
    <source>
        <dbReference type="ARBA" id="ARBA00007387"/>
    </source>
</evidence>
<organism evidence="9 10">
    <name type="scientific">Ceratobasidium theobromae</name>
    <dbReference type="NCBI Taxonomy" id="1582974"/>
    <lineage>
        <taxon>Eukaryota</taxon>
        <taxon>Fungi</taxon>
        <taxon>Dikarya</taxon>
        <taxon>Basidiomycota</taxon>
        <taxon>Agaricomycotina</taxon>
        <taxon>Agaricomycetes</taxon>
        <taxon>Cantharellales</taxon>
        <taxon>Ceratobasidiaceae</taxon>
        <taxon>Ceratobasidium</taxon>
    </lineage>
</organism>
<accession>A0A5N5QPC8</accession>
<dbReference type="Proteomes" id="UP000383932">
    <property type="component" value="Unassembled WGS sequence"/>
</dbReference>
<feature type="compositionally biased region" description="Low complexity" evidence="7">
    <location>
        <begin position="42"/>
        <end position="58"/>
    </location>
</feature>
<keyword evidence="3 8" id="KW-1133">Transmembrane helix</keyword>
<dbReference type="SUPFAM" id="SSF53474">
    <property type="entry name" value="alpha/beta-Hydrolases"/>
    <property type="match status" value="1"/>
</dbReference>
<evidence type="ECO:0000256" key="6">
    <source>
        <dbReference type="ARBA" id="ARBA00034303"/>
    </source>
</evidence>
<dbReference type="AlphaFoldDB" id="A0A5N5QPC8"/>
<evidence type="ECO:0000313" key="10">
    <source>
        <dbReference type="Proteomes" id="UP000383932"/>
    </source>
</evidence>
<dbReference type="Pfam" id="PF05705">
    <property type="entry name" value="DUF829"/>
    <property type="match status" value="1"/>
</dbReference>
<dbReference type="PANTHER" id="PTHR12265:SF30">
    <property type="entry name" value="TRANSMEMBRANE PROTEIN 53"/>
    <property type="match status" value="1"/>
</dbReference>
<feature type="region of interest" description="Disordered" evidence="7">
    <location>
        <begin position="38"/>
        <end position="71"/>
    </location>
</feature>
<name>A0A5N5QPC8_9AGAM</name>
<keyword evidence="2 8" id="KW-0812">Transmembrane</keyword>
<sequence length="361" mass="38086">MSRFARIAADVYVSHGTGNIILIFGWSASKFVDFPADSPQWTPSSRTSTNTQTTITASTPPPHRSSFAHTSPISGNQTLPGIISDSSQRASVAPVIKLLRDAGISEATPPHSSGLLVHTFSNALAQTTLARAIASSSPGPNPALPAQALVFDSLPGVLGLGITARAFTAPIRSRPLRALAKLVVGAVYILAMVYKYSIGAIIQGNTHDTFTRLHADLNDPRLLPLDVPRTYLYSDVDDLIPMHSVEAHAHRASQLGAPVSLVKFAGSPHVAHARTHPQQYWDAVTRTWNASLPSALPLHTTQSPSTVPPKNGTLPRPPFGPSETIIISALPVYAAVLPPVNAASTFLATTGACPIDALNAI</sequence>
<dbReference type="OrthoDB" id="77878at2759"/>
<dbReference type="InterPro" id="IPR008547">
    <property type="entry name" value="DUF829_TMEM53"/>
</dbReference>
<evidence type="ECO:0000256" key="4">
    <source>
        <dbReference type="ARBA" id="ARBA00023136"/>
    </source>
</evidence>
<keyword evidence="4 8" id="KW-0472">Membrane</keyword>
<keyword evidence="5" id="KW-0539">Nucleus</keyword>
<reference evidence="9 10" key="1">
    <citation type="journal article" date="2019" name="Fungal Biol. Biotechnol.">
        <title>Draft genome sequence of fastidious pathogen Ceratobasidium theobromae, which causes vascular-streak dieback in Theobroma cacao.</title>
        <authorList>
            <person name="Ali S.S."/>
            <person name="Asman A."/>
            <person name="Shao J."/>
            <person name="Firmansyah A.P."/>
            <person name="Susilo A.W."/>
            <person name="Rosmana A."/>
            <person name="McMahon P."/>
            <person name="Junaid M."/>
            <person name="Guest D."/>
            <person name="Kheng T.Y."/>
            <person name="Meinhardt L.W."/>
            <person name="Bailey B.A."/>
        </authorList>
    </citation>
    <scope>NUCLEOTIDE SEQUENCE [LARGE SCALE GENOMIC DNA]</scope>
    <source>
        <strain evidence="9 10">CT2</strain>
    </source>
</reference>
<comment type="subcellular location">
    <subcellularLocation>
        <location evidence="6">Nucleus outer membrane</location>
        <topology evidence="6">Single-pass membrane protein</topology>
    </subcellularLocation>
</comment>
<comment type="similarity">
    <text evidence="1">Belongs to the TMEM53 family.</text>
</comment>
<proteinExistence type="inferred from homology"/>
<evidence type="ECO:0000256" key="8">
    <source>
        <dbReference type="SAM" id="Phobius"/>
    </source>
</evidence>
<feature type="transmembrane region" description="Helical" evidence="8">
    <location>
        <begin position="178"/>
        <end position="196"/>
    </location>
</feature>
<evidence type="ECO:0000256" key="3">
    <source>
        <dbReference type="ARBA" id="ARBA00022989"/>
    </source>
</evidence>
<protein>
    <submittedName>
        <fullName evidence="9">Guanine nucleotide-binding protein alpha-2 subunit</fullName>
    </submittedName>
</protein>
<evidence type="ECO:0000256" key="7">
    <source>
        <dbReference type="SAM" id="MobiDB-lite"/>
    </source>
</evidence>
<gene>
    <name evidence="9" type="ORF">CTheo_3560</name>
</gene>
<comment type="caution">
    <text evidence="9">The sequence shown here is derived from an EMBL/GenBank/DDBJ whole genome shotgun (WGS) entry which is preliminary data.</text>
</comment>
<dbReference type="InterPro" id="IPR029058">
    <property type="entry name" value="AB_hydrolase_fold"/>
</dbReference>
<evidence type="ECO:0000313" key="9">
    <source>
        <dbReference type="EMBL" id="KAB5593006.1"/>
    </source>
</evidence>